<dbReference type="InterPro" id="IPR052772">
    <property type="entry name" value="Endo/PolyKinase_Domain-Protein"/>
</dbReference>
<dbReference type="SMART" id="SM00463">
    <property type="entry name" value="SMR"/>
    <property type="match status" value="1"/>
</dbReference>
<reference evidence="4 5" key="1">
    <citation type="submission" date="2011-02" db="EMBL/GenBank/DDBJ databases">
        <title>The Genome Sequence of Sphaeroforma arctica JP610.</title>
        <authorList>
            <consortium name="The Broad Institute Genome Sequencing Platform"/>
            <person name="Russ C."/>
            <person name="Cuomo C."/>
            <person name="Young S.K."/>
            <person name="Zeng Q."/>
            <person name="Gargeya S."/>
            <person name="Alvarado L."/>
            <person name="Berlin A."/>
            <person name="Chapman S.B."/>
            <person name="Chen Z."/>
            <person name="Freedman E."/>
            <person name="Gellesch M."/>
            <person name="Goldberg J."/>
            <person name="Griggs A."/>
            <person name="Gujja S."/>
            <person name="Heilman E."/>
            <person name="Heiman D."/>
            <person name="Howarth C."/>
            <person name="Mehta T."/>
            <person name="Neiman D."/>
            <person name="Pearson M."/>
            <person name="Roberts A."/>
            <person name="Saif S."/>
            <person name="Shea T."/>
            <person name="Shenoy N."/>
            <person name="Sisk P."/>
            <person name="Stolte C."/>
            <person name="Sykes S."/>
            <person name="White J."/>
            <person name="Yandava C."/>
            <person name="Burger G."/>
            <person name="Gray M.W."/>
            <person name="Holland P.W.H."/>
            <person name="King N."/>
            <person name="Lang F.B.F."/>
            <person name="Roger A.J."/>
            <person name="Ruiz-Trillo I."/>
            <person name="Haas B."/>
            <person name="Nusbaum C."/>
            <person name="Birren B."/>
        </authorList>
    </citation>
    <scope>NUCLEOTIDE SEQUENCE [LARGE SCALE GENOMIC DNA]</scope>
    <source>
        <strain evidence="4 5">JP610</strain>
    </source>
</reference>
<dbReference type="InterPro" id="IPR003892">
    <property type="entry name" value="CUE"/>
</dbReference>
<feature type="domain" description="CUE" evidence="3">
    <location>
        <begin position="365"/>
        <end position="408"/>
    </location>
</feature>
<dbReference type="PROSITE" id="PS51140">
    <property type="entry name" value="CUE"/>
    <property type="match status" value="1"/>
</dbReference>
<dbReference type="eggNOG" id="KOG2401">
    <property type="taxonomic scope" value="Eukaryota"/>
</dbReference>
<feature type="region of interest" description="Disordered" evidence="1">
    <location>
        <begin position="187"/>
        <end position="224"/>
    </location>
</feature>
<feature type="compositionally biased region" description="Low complexity" evidence="1">
    <location>
        <begin position="205"/>
        <end position="216"/>
    </location>
</feature>
<sequence>MGEYSDVRRSSTKADSSLGTVRSHSVEGPTSGFKTERKTERKRTSTVEYTDVSELVLTHSLSADDLTGDSTQIPRDLSADDLTGDSTQIPRDSLSFLLACFPGIDHALLGELLDQPQSDVGSIVEFLLPILDEGDDDDIASKSNDKNNIAADTSSSAGTSDLGNGQLEIPTNQEAFFEGTIREESSLSQYSEDSLESMSPCFTPSSSEPSHLSASSDAEDMSEYTRKYSVETEAANNRTIIDMKSSIGKGGEPKGLLVHLTTCRDMQTAQSNDRQITMTETSEELIHNNIKAPSKGVVSALESSEDQEGFLAATTSLPTIKVALIAADIMEDTREEEKCNDSNNTEKTMNCMANERQNVQLTSEEFDMALLTLCTMFSDMSVEDLSVALTNANGDTSEAIDAIFAGQISEAQVDESAKTNESLNATESKPILVVPSILKEKFPLASPDALADLYADCGYSIEAVLDVAQEYFQRYTRKDELSKRKKAAKGYTHSDDFIDRMSFGPSQVHNVWHNRNFNQGATVDEFRMHLLAAKHPTIARHVVNEVYAMYGYSASACNDHLNLLTPTATLAPSAKKVKKAVRRSNKIRKTTSKGRQDADGFTEVKRKRATQDETRPAPQTSTLTGLANTVYKSNTADLNAYELARGPAQDLALERARCFRKAVFAFQKKHFQAAEFWAMEGRAITERLNRAHARAADKLFKANNPDFPNGPLDLHGLHVDEGIRMVKIALASGRRQQFRIITGVGSHSTMQARLKPAVRALLGSQGYEHFEETPGVLLVNLSS</sequence>
<dbReference type="SUPFAM" id="SSF160443">
    <property type="entry name" value="SMR domain-like"/>
    <property type="match status" value="1"/>
</dbReference>
<dbReference type="RefSeq" id="XP_014159080.1">
    <property type="nucleotide sequence ID" value="XM_014303605.1"/>
</dbReference>
<feature type="region of interest" description="Disordered" evidence="1">
    <location>
        <begin position="138"/>
        <end position="167"/>
    </location>
</feature>
<dbReference type="OrthoDB" id="3231855at2759"/>
<dbReference type="Gene3D" id="3.30.1370.110">
    <property type="match status" value="1"/>
</dbReference>
<dbReference type="SMART" id="SM01162">
    <property type="entry name" value="DUF1771"/>
    <property type="match status" value="1"/>
</dbReference>
<gene>
    <name evidence="4" type="ORF">SARC_02635</name>
</gene>
<accession>A0A0L0GAB0</accession>
<name>A0A0L0GAB0_9EUKA</name>
<evidence type="ECO:0000259" key="3">
    <source>
        <dbReference type="PROSITE" id="PS51140"/>
    </source>
</evidence>
<dbReference type="GeneID" id="25903139"/>
<evidence type="ECO:0000313" key="5">
    <source>
        <dbReference type="Proteomes" id="UP000054560"/>
    </source>
</evidence>
<dbReference type="Proteomes" id="UP000054560">
    <property type="component" value="Unassembled WGS sequence"/>
</dbReference>
<dbReference type="InterPro" id="IPR013899">
    <property type="entry name" value="DUF1771"/>
</dbReference>
<dbReference type="PANTHER" id="PTHR46535:SF1">
    <property type="entry name" value="NEDD4-BINDING PROTEIN 2"/>
    <property type="match status" value="1"/>
</dbReference>
<dbReference type="InterPro" id="IPR036063">
    <property type="entry name" value="Smr_dom_sf"/>
</dbReference>
<organism evidence="4 5">
    <name type="scientific">Sphaeroforma arctica JP610</name>
    <dbReference type="NCBI Taxonomy" id="667725"/>
    <lineage>
        <taxon>Eukaryota</taxon>
        <taxon>Ichthyosporea</taxon>
        <taxon>Ichthyophonida</taxon>
        <taxon>Sphaeroforma</taxon>
    </lineage>
</organism>
<dbReference type="Pfam" id="PF08590">
    <property type="entry name" value="DUF1771"/>
    <property type="match status" value="1"/>
</dbReference>
<protein>
    <recommendedName>
        <fullName evidence="6">Smr domain-containing protein</fullName>
    </recommendedName>
</protein>
<feature type="compositionally biased region" description="Basic and acidic residues" evidence="1">
    <location>
        <begin position="594"/>
        <end position="615"/>
    </location>
</feature>
<dbReference type="PROSITE" id="PS50828">
    <property type="entry name" value="SMR"/>
    <property type="match status" value="1"/>
</dbReference>
<dbReference type="GO" id="GO:0005634">
    <property type="term" value="C:nucleus"/>
    <property type="evidence" value="ECO:0007669"/>
    <property type="project" value="TreeGrafter"/>
</dbReference>
<dbReference type="Gene3D" id="1.10.8.10">
    <property type="entry name" value="DNA helicase RuvA subunit, C-terminal domain"/>
    <property type="match status" value="1"/>
</dbReference>
<evidence type="ECO:0000313" key="4">
    <source>
        <dbReference type="EMBL" id="KNC85178.1"/>
    </source>
</evidence>
<feature type="domain" description="Smr" evidence="2">
    <location>
        <begin position="712"/>
        <end position="782"/>
    </location>
</feature>
<dbReference type="PANTHER" id="PTHR46535">
    <property type="entry name" value="NEDD4-BINDING PROTEIN 2"/>
    <property type="match status" value="1"/>
</dbReference>
<feature type="compositionally biased region" description="Polar residues" evidence="1">
    <location>
        <begin position="13"/>
        <end position="23"/>
    </location>
</feature>
<evidence type="ECO:0000256" key="1">
    <source>
        <dbReference type="SAM" id="MobiDB-lite"/>
    </source>
</evidence>
<dbReference type="STRING" id="667725.A0A0L0GAB0"/>
<dbReference type="EMBL" id="KQ241716">
    <property type="protein sequence ID" value="KNC85178.1"/>
    <property type="molecule type" value="Genomic_DNA"/>
</dbReference>
<feature type="compositionally biased region" description="Low complexity" evidence="1">
    <location>
        <begin position="150"/>
        <end position="161"/>
    </location>
</feature>
<dbReference type="GO" id="GO:0004519">
    <property type="term" value="F:endonuclease activity"/>
    <property type="evidence" value="ECO:0007669"/>
    <property type="project" value="TreeGrafter"/>
</dbReference>
<feature type="compositionally biased region" description="Basic residues" evidence="1">
    <location>
        <begin position="575"/>
        <end position="592"/>
    </location>
</feature>
<feature type="compositionally biased region" description="Polar residues" evidence="1">
    <location>
        <begin position="187"/>
        <end position="204"/>
    </location>
</feature>
<evidence type="ECO:0008006" key="6">
    <source>
        <dbReference type="Google" id="ProtNLM"/>
    </source>
</evidence>
<evidence type="ECO:0000259" key="2">
    <source>
        <dbReference type="PROSITE" id="PS50828"/>
    </source>
</evidence>
<feature type="region of interest" description="Disordered" evidence="1">
    <location>
        <begin position="1"/>
        <end position="47"/>
    </location>
</feature>
<dbReference type="InterPro" id="IPR002625">
    <property type="entry name" value="Smr_dom"/>
</dbReference>
<feature type="compositionally biased region" description="Basic and acidic residues" evidence="1">
    <location>
        <begin position="34"/>
        <end position="45"/>
    </location>
</feature>
<feature type="region of interest" description="Disordered" evidence="1">
    <location>
        <begin position="575"/>
        <end position="621"/>
    </location>
</feature>
<feature type="region of interest" description="Disordered" evidence="1">
    <location>
        <begin position="64"/>
        <end position="84"/>
    </location>
</feature>
<dbReference type="AlphaFoldDB" id="A0A0L0GAB0"/>
<keyword evidence="5" id="KW-1185">Reference proteome</keyword>
<dbReference type="GO" id="GO:0043130">
    <property type="term" value="F:ubiquitin binding"/>
    <property type="evidence" value="ECO:0007669"/>
    <property type="project" value="InterPro"/>
</dbReference>
<proteinExistence type="predicted"/>
<dbReference type="CDD" id="cd14279">
    <property type="entry name" value="CUE"/>
    <property type="match status" value="1"/>
</dbReference>